<evidence type="ECO:0000256" key="9">
    <source>
        <dbReference type="ARBA" id="ARBA00022840"/>
    </source>
</evidence>
<keyword evidence="4" id="KW-0808">Transferase</keyword>
<dbReference type="GO" id="GO:0016020">
    <property type="term" value="C:membrane"/>
    <property type="evidence" value="ECO:0007669"/>
    <property type="project" value="UniProtKB-SubCell"/>
</dbReference>
<evidence type="ECO:0000256" key="3">
    <source>
        <dbReference type="ARBA" id="ARBA00022614"/>
    </source>
</evidence>
<keyword evidence="5 14" id="KW-0812">Transmembrane</keyword>
<evidence type="ECO:0000256" key="15">
    <source>
        <dbReference type="SAM" id="SignalP"/>
    </source>
</evidence>
<keyword evidence="7" id="KW-0677">Repeat</keyword>
<protein>
    <recommendedName>
        <fullName evidence="16">Protein kinase domain-containing protein</fullName>
    </recommendedName>
</protein>
<name>A0A843TLM7_COLES</name>
<keyword evidence="12" id="KW-0675">Receptor</keyword>
<dbReference type="OrthoDB" id="4062651at2759"/>
<dbReference type="Gene3D" id="1.10.510.10">
    <property type="entry name" value="Transferase(Phosphotransferase) domain 1"/>
    <property type="match status" value="1"/>
</dbReference>
<dbReference type="GO" id="GO:0004672">
    <property type="term" value="F:protein kinase activity"/>
    <property type="evidence" value="ECO:0007669"/>
    <property type="project" value="InterPro"/>
</dbReference>
<evidence type="ECO:0000256" key="14">
    <source>
        <dbReference type="SAM" id="Phobius"/>
    </source>
</evidence>
<evidence type="ECO:0000313" key="17">
    <source>
        <dbReference type="EMBL" id="MQL71126.1"/>
    </source>
</evidence>
<evidence type="ECO:0000256" key="1">
    <source>
        <dbReference type="ARBA" id="ARBA00004196"/>
    </source>
</evidence>
<dbReference type="PROSITE" id="PS51450">
    <property type="entry name" value="LRR"/>
    <property type="match status" value="1"/>
</dbReference>
<dbReference type="GO" id="GO:0005524">
    <property type="term" value="F:ATP binding"/>
    <property type="evidence" value="ECO:0007669"/>
    <property type="project" value="UniProtKB-KW"/>
</dbReference>
<feature type="signal peptide" evidence="15">
    <location>
        <begin position="1"/>
        <end position="23"/>
    </location>
</feature>
<dbReference type="FunFam" id="3.30.200.20:FF:000454">
    <property type="entry name" value="Leucine-rich repeat receptor-like tyrosine-protein kinase PXC3"/>
    <property type="match status" value="1"/>
</dbReference>
<feature type="transmembrane region" description="Helical" evidence="14">
    <location>
        <begin position="594"/>
        <end position="618"/>
    </location>
</feature>
<keyword evidence="18" id="KW-1185">Reference proteome</keyword>
<dbReference type="Pfam" id="PF13855">
    <property type="entry name" value="LRR_8"/>
    <property type="match status" value="3"/>
</dbReference>
<keyword evidence="10 14" id="KW-1133">Transmembrane helix</keyword>
<evidence type="ECO:0000313" key="18">
    <source>
        <dbReference type="Proteomes" id="UP000652761"/>
    </source>
</evidence>
<keyword evidence="6 15" id="KW-0732">Signal</keyword>
<dbReference type="InterPro" id="IPR051848">
    <property type="entry name" value="PGIP"/>
</dbReference>
<evidence type="ECO:0000256" key="12">
    <source>
        <dbReference type="ARBA" id="ARBA00023170"/>
    </source>
</evidence>
<dbReference type="SUPFAM" id="SSF56112">
    <property type="entry name" value="Protein kinase-like (PK-like)"/>
    <property type="match status" value="1"/>
</dbReference>
<keyword evidence="3" id="KW-0433">Leucine-rich repeat</keyword>
<comment type="subcellular location">
    <subcellularLocation>
        <location evidence="1">Cell envelope</location>
    </subcellularLocation>
    <subcellularLocation>
        <location evidence="2">Membrane</location>
        <topology evidence="2">Single-pass type I membrane protein</topology>
    </subcellularLocation>
</comment>
<evidence type="ECO:0000256" key="13">
    <source>
        <dbReference type="ARBA" id="ARBA00023180"/>
    </source>
</evidence>
<dbReference type="InterPro" id="IPR032675">
    <property type="entry name" value="LRR_dom_sf"/>
</dbReference>
<dbReference type="InterPro" id="IPR001611">
    <property type="entry name" value="Leu-rich_rpt"/>
</dbReference>
<dbReference type="FunFam" id="3.80.10.10:FF:000095">
    <property type="entry name" value="LRR receptor-like serine/threonine-protein kinase GSO1"/>
    <property type="match status" value="1"/>
</dbReference>
<keyword evidence="13" id="KW-0325">Glycoprotein</keyword>
<evidence type="ECO:0000256" key="10">
    <source>
        <dbReference type="ARBA" id="ARBA00022989"/>
    </source>
</evidence>
<dbReference type="SMART" id="SM00369">
    <property type="entry name" value="LRR_TYP"/>
    <property type="match status" value="10"/>
</dbReference>
<reference evidence="17" key="1">
    <citation type="submission" date="2017-07" db="EMBL/GenBank/DDBJ databases">
        <title>Taro Niue Genome Assembly and Annotation.</title>
        <authorList>
            <person name="Atibalentja N."/>
            <person name="Keating K."/>
            <person name="Fields C.J."/>
        </authorList>
    </citation>
    <scope>NUCLEOTIDE SEQUENCE</scope>
    <source>
        <strain evidence="17">Niue_2</strain>
        <tissue evidence="17">Leaf</tissue>
    </source>
</reference>
<dbReference type="FunFam" id="1.10.510.10:FF:000388">
    <property type="entry name" value="Leucine-rich repeat receptor-like tyrosine-protein kinase PXC3"/>
    <property type="match status" value="1"/>
</dbReference>
<dbReference type="InterPro" id="IPR000719">
    <property type="entry name" value="Prot_kinase_dom"/>
</dbReference>
<dbReference type="PROSITE" id="PS50011">
    <property type="entry name" value="PROTEIN_KINASE_DOM"/>
    <property type="match status" value="1"/>
</dbReference>
<dbReference type="Gene3D" id="3.30.200.20">
    <property type="entry name" value="Phosphorylase Kinase, domain 1"/>
    <property type="match status" value="1"/>
</dbReference>
<dbReference type="Proteomes" id="UP000652761">
    <property type="component" value="Unassembled WGS sequence"/>
</dbReference>
<accession>A0A843TLM7</accession>
<evidence type="ECO:0000256" key="11">
    <source>
        <dbReference type="ARBA" id="ARBA00023136"/>
    </source>
</evidence>
<keyword evidence="9" id="KW-0067">ATP-binding</keyword>
<feature type="domain" description="Protein kinase" evidence="16">
    <location>
        <begin position="670"/>
        <end position="932"/>
    </location>
</feature>
<dbReference type="Pfam" id="PF00560">
    <property type="entry name" value="LRR_1"/>
    <property type="match status" value="9"/>
</dbReference>
<keyword evidence="11 14" id="KW-0472">Membrane</keyword>
<comment type="caution">
    <text evidence="17">The sequence shown here is derived from an EMBL/GenBank/DDBJ whole genome shotgun (WGS) entry which is preliminary data.</text>
</comment>
<evidence type="ECO:0000256" key="6">
    <source>
        <dbReference type="ARBA" id="ARBA00022729"/>
    </source>
</evidence>
<dbReference type="SMART" id="SM00220">
    <property type="entry name" value="S_TKc"/>
    <property type="match status" value="1"/>
</dbReference>
<evidence type="ECO:0000256" key="7">
    <source>
        <dbReference type="ARBA" id="ARBA00022737"/>
    </source>
</evidence>
<sequence length="934" mass="101750">MDGYVSGFLFFLLPFLLSPQLSFQELIPNQTNVMASLSRTLNQTSGNTSGQDPCRWKGVTCTKGSPSQVIGLSLCDLGLSNTSFLRYVCSLDSLRFLNLSSNSLTSIPGSFITDCGKLENLKLLNFSGNKLSGMLPNFSGFRALEILDLSYNLLEGSIDLGLGDLVNLRSLNVSFNRFNGSIPTKLRTPAALQELSLSHNHFQGTIFPGASVYKNLTLLDLSFNQFSDSDLHSIANLSKLEVLILSSNKLDGEVPSSLSRLEKLHWFAANTNNFSGAIPRGITNHLQVLDLSFNRLNGSIPPDLLSSPNLESIDLSSNSLEGPIPVNVSRRLFRLRLGRNRLNGSIPRRIGELGELQYLELDGNSLEGEIPLQLGDLVNLTLLSLANNQLKGALPKELGNLQKLVVMKLQMNQIDGSIPDEFSGLGQLLTLNLSRNSLSGAIPSSISNLINLTVLNLGCNQLDGSIPRTISNLGNLMELQLGNNNLSGDIPPMPGRLSTALNLSRNNFGGSIPTTLSLPLLEILDLSHNGFTGRVPDFFLQMRSLTHLVLSYNRLSGVLPKLPPWVTVDVAGNSLRNDTNSAVTAAPRRKISTALIVAVSVAAAVVGSGFAAAILIFVASRRFYRVEDETPQTGPQSGDDLPQIIEGSFLTEDRSHRSQINFAIAIEEVSNPGNVLRKSRFSTYYKAAMPGGTSYCVKKLNWSNKVFQMGNQGRFRQELEDLGRLNNSNVMTPLAYVLTADSAHLFYEDLHKGTLFDFLHKGVGDSLDWPCRYGIALGVAQGLTFLHGCKQPVLLLDLSTKSILLKSLKEPQIADIELFKVTDPSRSTGSISTLAGSVGYIPPGNIYSFGVVLLELLTGKPPVNEGIPLAKWAQSYATRVREWEQILDQSICHTLLGVQSQMHSVMKIALSCVNQSAEARPKAKNVLRMLFNAR</sequence>
<dbReference type="SUPFAM" id="SSF52047">
    <property type="entry name" value="RNI-like"/>
    <property type="match status" value="1"/>
</dbReference>
<dbReference type="Pfam" id="PF00069">
    <property type="entry name" value="Pkinase"/>
    <property type="match status" value="1"/>
</dbReference>
<dbReference type="PANTHER" id="PTHR48059">
    <property type="entry name" value="POLYGALACTURONASE INHIBITOR 1"/>
    <property type="match status" value="1"/>
</dbReference>
<dbReference type="FunFam" id="3.80.10.10:FF:000512">
    <property type="entry name" value="Leucine-rich repeat receptor-like serine/threonine-protein kinase BAM3"/>
    <property type="match status" value="1"/>
</dbReference>
<dbReference type="Gene3D" id="3.80.10.10">
    <property type="entry name" value="Ribonuclease Inhibitor"/>
    <property type="match status" value="3"/>
</dbReference>
<evidence type="ECO:0000256" key="2">
    <source>
        <dbReference type="ARBA" id="ARBA00004479"/>
    </source>
</evidence>
<evidence type="ECO:0000256" key="5">
    <source>
        <dbReference type="ARBA" id="ARBA00022692"/>
    </source>
</evidence>
<feature type="chain" id="PRO_5032390479" description="Protein kinase domain-containing protein" evidence="15">
    <location>
        <begin position="24"/>
        <end position="934"/>
    </location>
</feature>
<proteinExistence type="predicted"/>
<dbReference type="FunFam" id="3.80.10.10:FF:000041">
    <property type="entry name" value="LRR receptor-like serine/threonine-protein kinase ERECTA"/>
    <property type="match status" value="1"/>
</dbReference>
<evidence type="ECO:0000256" key="4">
    <source>
        <dbReference type="ARBA" id="ARBA00022679"/>
    </source>
</evidence>
<dbReference type="AlphaFoldDB" id="A0A843TLM7"/>
<dbReference type="InterPro" id="IPR003591">
    <property type="entry name" value="Leu-rich_rpt_typical-subtyp"/>
</dbReference>
<keyword evidence="8" id="KW-0547">Nucleotide-binding</keyword>
<dbReference type="InterPro" id="IPR011009">
    <property type="entry name" value="Kinase-like_dom_sf"/>
</dbReference>
<dbReference type="PANTHER" id="PTHR48059:SF30">
    <property type="entry name" value="OS06G0587000 PROTEIN"/>
    <property type="match status" value="1"/>
</dbReference>
<dbReference type="SUPFAM" id="SSF52058">
    <property type="entry name" value="L domain-like"/>
    <property type="match status" value="1"/>
</dbReference>
<organism evidence="17 18">
    <name type="scientific">Colocasia esculenta</name>
    <name type="common">Wild taro</name>
    <name type="synonym">Arum esculentum</name>
    <dbReference type="NCBI Taxonomy" id="4460"/>
    <lineage>
        <taxon>Eukaryota</taxon>
        <taxon>Viridiplantae</taxon>
        <taxon>Streptophyta</taxon>
        <taxon>Embryophyta</taxon>
        <taxon>Tracheophyta</taxon>
        <taxon>Spermatophyta</taxon>
        <taxon>Magnoliopsida</taxon>
        <taxon>Liliopsida</taxon>
        <taxon>Araceae</taxon>
        <taxon>Aroideae</taxon>
        <taxon>Colocasieae</taxon>
        <taxon>Colocasia</taxon>
    </lineage>
</organism>
<evidence type="ECO:0000256" key="8">
    <source>
        <dbReference type="ARBA" id="ARBA00022741"/>
    </source>
</evidence>
<evidence type="ECO:0000259" key="16">
    <source>
        <dbReference type="PROSITE" id="PS50011"/>
    </source>
</evidence>
<dbReference type="EMBL" id="NMUH01000089">
    <property type="protein sequence ID" value="MQL71126.1"/>
    <property type="molecule type" value="Genomic_DNA"/>
</dbReference>
<gene>
    <name evidence="17" type="ORF">Taro_003481</name>
</gene>